<dbReference type="EMBL" id="AKWM02000078">
    <property type="protein sequence ID" value="EKR98480.1"/>
    <property type="molecule type" value="Genomic_DNA"/>
</dbReference>
<comment type="caution">
    <text evidence="1">The sequence shown here is derived from an EMBL/GenBank/DDBJ whole genome shotgun (WGS) entry which is preliminary data.</text>
</comment>
<evidence type="ECO:0000313" key="1">
    <source>
        <dbReference type="EMBL" id="EKR98480.1"/>
    </source>
</evidence>
<dbReference type="AlphaFoldDB" id="A0AA87MLF7"/>
<dbReference type="Proteomes" id="UP000001343">
    <property type="component" value="Unassembled WGS sequence"/>
</dbReference>
<evidence type="ECO:0000313" key="2">
    <source>
        <dbReference type="Proteomes" id="UP000001343"/>
    </source>
</evidence>
<gene>
    <name evidence="1" type="ORF">LEP1GSC125_1926</name>
</gene>
<protein>
    <submittedName>
        <fullName evidence="1">Uncharacterized protein</fullName>
    </submittedName>
</protein>
<organism evidence="1 2">
    <name type="scientific">Leptospira mayottensis 200901122</name>
    <dbReference type="NCBI Taxonomy" id="1193010"/>
    <lineage>
        <taxon>Bacteria</taxon>
        <taxon>Pseudomonadati</taxon>
        <taxon>Spirochaetota</taxon>
        <taxon>Spirochaetia</taxon>
        <taxon>Leptospirales</taxon>
        <taxon>Leptospiraceae</taxon>
        <taxon>Leptospira</taxon>
    </lineage>
</organism>
<proteinExistence type="predicted"/>
<reference evidence="1 2" key="1">
    <citation type="journal article" date="2014" name="Int. J. Syst. Evol. Microbiol.">
        <title>Leptospira mayottensis sp. nov., a pathogenic species of the genus Leptospira isolated from humans.</title>
        <authorList>
            <person name="Bourhy P."/>
            <person name="Collet L."/>
            <person name="Brisse S."/>
            <person name="Picardeau M."/>
        </authorList>
    </citation>
    <scope>NUCLEOTIDE SEQUENCE [LARGE SCALE GENOMIC DNA]</scope>
    <source>
        <strain evidence="1 2">200901122</strain>
    </source>
</reference>
<accession>A0AA87MLF7</accession>
<sequence>MNLKGVNFPFNPVFREFRFRLQTFFQKNRLSEQVKENVCRKRDWVFENVLKVRITENLCRR</sequence>
<name>A0AA87MLF7_9LEPT</name>